<gene>
    <name evidence="1" type="ORF">NE686_18155</name>
</gene>
<reference evidence="1 2" key="1">
    <citation type="submission" date="2022-06" db="EMBL/GenBank/DDBJ databases">
        <title>Isolation of gut microbiota from human fecal samples.</title>
        <authorList>
            <person name="Pamer E.G."/>
            <person name="Barat B."/>
            <person name="Waligurski E."/>
            <person name="Medina S."/>
            <person name="Paddock L."/>
            <person name="Mostad J."/>
        </authorList>
    </citation>
    <scope>NUCLEOTIDE SEQUENCE [LARGE SCALE GENOMIC DNA]</scope>
    <source>
        <strain evidence="1 2">DFI.7.95</strain>
    </source>
</reference>
<evidence type="ECO:0000313" key="1">
    <source>
        <dbReference type="EMBL" id="MCQ4925030.1"/>
    </source>
</evidence>
<sequence>MENKEKRDLLTGSVAIPVIFESFDDDKNYNKAVLGKLGQGMSFGKEYLNGDHITKEGK</sequence>
<dbReference type="EMBL" id="JANGAC010000017">
    <property type="protein sequence ID" value="MCQ4925030.1"/>
    <property type="molecule type" value="Genomic_DNA"/>
</dbReference>
<comment type="caution">
    <text evidence="1">The sequence shown here is derived from an EMBL/GenBank/DDBJ whole genome shotgun (WGS) entry which is preliminary data.</text>
</comment>
<proteinExistence type="predicted"/>
<keyword evidence="2" id="KW-1185">Reference proteome</keyword>
<protein>
    <submittedName>
        <fullName evidence="1">Uncharacterized protein</fullName>
    </submittedName>
</protein>
<organism evidence="1 2">
    <name type="scientific">Tissierella carlieri</name>
    <dbReference type="NCBI Taxonomy" id="689904"/>
    <lineage>
        <taxon>Bacteria</taxon>
        <taxon>Bacillati</taxon>
        <taxon>Bacillota</taxon>
        <taxon>Tissierellia</taxon>
        <taxon>Tissierellales</taxon>
        <taxon>Tissierellaceae</taxon>
        <taxon>Tissierella</taxon>
    </lineage>
</organism>
<accession>A0ABT1SEY7</accession>
<dbReference type="Proteomes" id="UP001524478">
    <property type="component" value="Unassembled WGS sequence"/>
</dbReference>
<evidence type="ECO:0000313" key="2">
    <source>
        <dbReference type="Proteomes" id="UP001524478"/>
    </source>
</evidence>
<name>A0ABT1SEY7_9FIRM</name>
<dbReference type="RefSeq" id="WP_256312622.1">
    <property type="nucleotide sequence ID" value="NZ_JANGAC010000017.1"/>
</dbReference>